<dbReference type="InterPro" id="IPR000697">
    <property type="entry name" value="WH1/EVH1_dom"/>
</dbReference>
<dbReference type="InterPro" id="IPR011993">
    <property type="entry name" value="PH-like_dom_sf"/>
</dbReference>
<organism evidence="3 4">
    <name type="scientific">Dibothriocephalus latus</name>
    <name type="common">Fish tapeworm</name>
    <name type="synonym">Diphyllobothrium latum</name>
    <dbReference type="NCBI Taxonomy" id="60516"/>
    <lineage>
        <taxon>Eukaryota</taxon>
        <taxon>Metazoa</taxon>
        <taxon>Spiralia</taxon>
        <taxon>Lophotrochozoa</taxon>
        <taxon>Platyhelminthes</taxon>
        <taxon>Cestoda</taxon>
        <taxon>Eucestoda</taxon>
        <taxon>Diphyllobothriidea</taxon>
        <taxon>Diphyllobothriidae</taxon>
        <taxon>Dibothriocephalus</taxon>
    </lineage>
</organism>
<feature type="region of interest" description="Disordered" evidence="1">
    <location>
        <begin position="224"/>
        <end position="254"/>
    </location>
</feature>
<feature type="compositionally biased region" description="Low complexity" evidence="1">
    <location>
        <begin position="197"/>
        <end position="210"/>
    </location>
</feature>
<sequence>MTSDLSIVAVLFPILISERPVATAKAHVMVYDSKGSSWIYSGGTQSVAKVQLYFNSETNAYRVVGWSLQDREVVINCLIPRGLKYHKARPNFHQWRDNKQQVYGLNFAVVEEAEAFAAAIEAALESLAQLHRQQQQQHQHQQQYQQPQQQQPNVQPQQQPPPQMNTVHSAPVLQQQQQQQQQPAHINSDRGQHDPRAQAPQQQQRPVAQQSLTGYNQTAQPVYSTQTSLPQYEPPSYSEPTQSKKDDVDSIGYVGLPIQRPPVSQSNGQSPIQQSTEYALPNVVENTRLTASITSSNAGYRAPSLLSESGRSVNGSIHDSVDGRYVVISNLSMFFFISENCHFLLVVEFV</sequence>
<dbReference type="GO" id="GO:0017124">
    <property type="term" value="F:SH3 domain binding"/>
    <property type="evidence" value="ECO:0007669"/>
    <property type="project" value="TreeGrafter"/>
</dbReference>
<evidence type="ECO:0000313" key="4">
    <source>
        <dbReference type="Proteomes" id="UP000281553"/>
    </source>
</evidence>
<dbReference type="Pfam" id="PF00568">
    <property type="entry name" value="WH1"/>
    <property type="match status" value="1"/>
</dbReference>
<protein>
    <recommendedName>
        <fullName evidence="2">WH1 domain-containing protein</fullName>
    </recommendedName>
</protein>
<dbReference type="PROSITE" id="PS50229">
    <property type="entry name" value="WH1"/>
    <property type="match status" value="1"/>
</dbReference>
<dbReference type="OrthoDB" id="31170at2759"/>
<dbReference type="SMART" id="SM00461">
    <property type="entry name" value="WH1"/>
    <property type="match status" value="1"/>
</dbReference>
<dbReference type="PANTHER" id="PTHR11202:SF22">
    <property type="entry name" value="PROTEIN ENABLED"/>
    <property type="match status" value="1"/>
</dbReference>
<dbReference type="Gene3D" id="2.30.29.30">
    <property type="entry name" value="Pleckstrin-homology domain (PH domain)/Phosphotyrosine-binding domain (PTB)"/>
    <property type="match status" value="1"/>
</dbReference>
<feature type="compositionally biased region" description="Low complexity" evidence="1">
    <location>
        <begin position="131"/>
        <end position="157"/>
    </location>
</feature>
<accession>A0A3P6TYG2</accession>
<dbReference type="AlphaFoldDB" id="A0A3P6TYG2"/>
<feature type="region of interest" description="Disordered" evidence="1">
    <location>
        <begin position="131"/>
        <end position="210"/>
    </location>
</feature>
<dbReference type="PANTHER" id="PTHR11202">
    <property type="entry name" value="SPROUTY-RELATED, EVH1 DOMAIN-CONTAINING PROTEIN FAMILY MEMBER"/>
    <property type="match status" value="1"/>
</dbReference>
<dbReference type="SUPFAM" id="SSF50729">
    <property type="entry name" value="PH domain-like"/>
    <property type="match status" value="1"/>
</dbReference>
<feature type="compositionally biased region" description="Basic and acidic residues" evidence="1">
    <location>
        <begin position="187"/>
        <end position="196"/>
    </location>
</feature>
<gene>
    <name evidence="3" type="ORF">DILT_LOCUS3896</name>
</gene>
<keyword evidence="4" id="KW-1185">Reference proteome</keyword>
<dbReference type="EMBL" id="UYRU01044457">
    <property type="protein sequence ID" value="VDK86575.1"/>
    <property type="molecule type" value="Genomic_DNA"/>
</dbReference>
<dbReference type="Proteomes" id="UP000281553">
    <property type="component" value="Unassembled WGS sequence"/>
</dbReference>
<name>A0A3P6TYG2_DIBLA</name>
<evidence type="ECO:0000259" key="2">
    <source>
        <dbReference type="PROSITE" id="PS50229"/>
    </source>
</evidence>
<evidence type="ECO:0000256" key="1">
    <source>
        <dbReference type="SAM" id="MobiDB-lite"/>
    </source>
</evidence>
<proteinExistence type="predicted"/>
<feature type="domain" description="WH1" evidence="2">
    <location>
        <begin position="13"/>
        <end position="127"/>
    </location>
</feature>
<reference evidence="3 4" key="1">
    <citation type="submission" date="2018-11" db="EMBL/GenBank/DDBJ databases">
        <authorList>
            <consortium name="Pathogen Informatics"/>
        </authorList>
    </citation>
    <scope>NUCLEOTIDE SEQUENCE [LARGE SCALE GENOMIC DNA]</scope>
</reference>
<evidence type="ECO:0000313" key="3">
    <source>
        <dbReference type="EMBL" id="VDK86575.1"/>
    </source>
</evidence>